<organism evidence="2 3">
    <name type="scientific">Mola mola</name>
    <name type="common">Ocean sunfish</name>
    <name type="synonym">Tetraodon mola</name>
    <dbReference type="NCBI Taxonomy" id="94237"/>
    <lineage>
        <taxon>Eukaryota</taxon>
        <taxon>Metazoa</taxon>
        <taxon>Chordata</taxon>
        <taxon>Craniata</taxon>
        <taxon>Vertebrata</taxon>
        <taxon>Euteleostomi</taxon>
        <taxon>Actinopterygii</taxon>
        <taxon>Neopterygii</taxon>
        <taxon>Teleostei</taxon>
        <taxon>Neoteleostei</taxon>
        <taxon>Acanthomorphata</taxon>
        <taxon>Eupercaria</taxon>
        <taxon>Tetraodontiformes</taxon>
        <taxon>Molidae</taxon>
        <taxon>Mola</taxon>
    </lineage>
</organism>
<proteinExistence type="predicted"/>
<dbReference type="AlphaFoldDB" id="A0A3Q3VJN7"/>
<name>A0A3Q3VJN7_MOLML</name>
<dbReference type="Gene3D" id="2.130.10.10">
    <property type="entry name" value="YVTN repeat-like/Quinoprotein amine dehydrogenase"/>
    <property type="match status" value="1"/>
</dbReference>
<keyword evidence="3" id="KW-1185">Reference proteome</keyword>
<evidence type="ECO:0000259" key="1">
    <source>
        <dbReference type="Pfam" id="PF23756"/>
    </source>
</evidence>
<dbReference type="InterPro" id="IPR036322">
    <property type="entry name" value="WD40_repeat_dom_sf"/>
</dbReference>
<evidence type="ECO:0000313" key="2">
    <source>
        <dbReference type="Ensembl" id="ENSMMOP00000001121.1"/>
    </source>
</evidence>
<reference evidence="2" key="2">
    <citation type="submission" date="2025-09" db="UniProtKB">
        <authorList>
            <consortium name="Ensembl"/>
        </authorList>
    </citation>
    <scope>IDENTIFICATION</scope>
</reference>
<dbReference type="PANTHER" id="PTHR23287">
    <property type="entry name" value="RUBY-EYE2-LIKE PROTEIN"/>
    <property type="match status" value="1"/>
</dbReference>
<dbReference type="InterPro" id="IPR015943">
    <property type="entry name" value="WD40/YVTN_repeat-like_dom_sf"/>
</dbReference>
<dbReference type="InterPro" id="IPR056499">
    <property type="entry name" value="Beta-prop_HPS5-like"/>
</dbReference>
<evidence type="ECO:0000313" key="3">
    <source>
        <dbReference type="Proteomes" id="UP000261620"/>
    </source>
</evidence>
<protein>
    <recommendedName>
        <fullName evidence="1">HPS5-like beta-propeller domain-containing protein</fullName>
    </recommendedName>
</protein>
<dbReference type="PANTHER" id="PTHR23287:SF18">
    <property type="entry name" value="BLOC-2 COMPLEX MEMBER HPS5"/>
    <property type="match status" value="1"/>
</dbReference>
<dbReference type="SUPFAM" id="SSF50978">
    <property type="entry name" value="WD40 repeat-like"/>
    <property type="match status" value="1"/>
</dbReference>
<dbReference type="Pfam" id="PF23756">
    <property type="entry name" value="Beta-prop_HPS5"/>
    <property type="match status" value="1"/>
</dbReference>
<dbReference type="GO" id="GO:0005737">
    <property type="term" value="C:cytoplasm"/>
    <property type="evidence" value="ECO:0007669"/>
    <property type="project" value="TreeGrafter"/>
</dbReference>
<sequence>MPLIPAVPENHSHVLAEFDCLDPLLSALRLDSGRLKCTCLAVSRKWLALGTSAGGLHLIQREGWKQKLILTHKEGSITQVACCPHDEDFLAVATSQGMVVVWELQLERRGRPERVSVSCEHRGQAITALCWDTSTLRVFVGDSGGRRPGGILTRCPNHLNWLLSTRRSSGSTLSSSRMSVLLTLSLRLSPATLRRKLISAACIRDLILSVTTQSS</sequence>
<dbReference type="Proteomes" id="UP000261620">
    <property type="component" value="Unplaced"/>
</dbReference>
<accession>A0A3Q3VJN7</accession>
<dbReference type="Ensembl" id="ENSMMOT00000001147.1">
    <property type="protein sequence ID" value="ENSMMOP00000001121.1"/>
    <property type="gene ID" value="ENSMMOG00000000934.1"/>
</dbReference>
<dbReference type="GO" id="GO:0048066">
    <property type="term" value="P:developmental pigmentation"/>
    <property type="evidence" value="ECO:0007669"/>
    <property type="project" value="TreeGrafter"/>
</dbReference>
<reference evidence="2" key="1">
    <citation type="submission" date="2025-08" db="UniProtKB">
        <authorList>
            <consortium name="Ensembl"/>
        </authorList>
    </citation>
    <scope>IDENTIFICATION</scope>
</reference>
<feature type="domain" description="HPS5-like beta-propeller" evidence="1">
    <location>
        <begin position="15"/>
        <end position="145"/>
    </location>
</feature>